<dbReference type="AlphaFoldDB" id="A0A5C4N030"/>
<feature type="region of interest" description="Disordered" evidence="1">
    <location>
        <begin position="106"/>
        <end position="127"/>
    </location>
</feature>
<evidence type="ECO:0000313" key="3">
    <source>
        <dbReference type="Proteomes" id="UP000305887"/>
    </source>
</evidence>
<reference evidence="2 3" key="1">
    <citation type="submission" date="2019-06" db="EMBL/GenBank/DDBJ databases">
        <title>YIM 131921 draft genome.</title>
        <authorList>
            <person name="Jiang L."/>
        </authorList>
    </citation>
    <scope>NUCLEOTIDE SEQUENCE [LARGE SCALE GENOMIC DNA]</scope>
    <source>
        <strain evidence="2 3">YIM 131921</strain>
    </source>
</reference>
<sequence length="599" mass="66588">MSDSRESYSDRMRAQGKYCLALGFDTMGFGDLDGFMVHGERLGGNLKHVDPTRRHLNRVVIVMGEKATEQTKTLDVAALIQEEAMLAAVRNMNSNTAGLRTNMRKPTKAKAVRRAGPQPPCYRTKTSSGPLREGVLALHRDWFLADEDCPRKDRIRFLNDKGMWVEHDRRKYHLFAEIGTRFLLETFGEAVVFARFDGDEQAGHIHFVLACAVEEKPSHRYAQGRTMFVPSAIPAIRDRTETQVINGKEVEVEITGYENAQNLAGQFFEGPEFAHLNIVRAEPKSALIREAEMMAEGERTRMQDEHEVEPLFADPVPDGAPNAVRQFLLQRAKARQDAEKLISEKKGRTVRSGPAQGWALDYLEALGVITPEDRKVHSTRRAQAEFLATFQSTFGTPEEMMADPDLVADRAVDLARKKIAEVAAQAAEERAREDARAAAVRDADDFLERVAMGTQRTQEGLDARAALEAKLAEEKFLAEADRKAADEAARAERDRLIAEAKEEASGIVGSAKTEAQAIVVEALTEAKSILTRARRKADEWLTMAAEKASHWLNVGAVVKTLAKVTGFGSRPEILEADAAAEALKADPDFQRVRQKDQAR</sequence>
<comment type="caution">
    <text evidence="2">The sequence shown here is derived from an EMBL/GenBank/DDBJ whole genome shotgun (WGS) entry which is preliminary data.</text>
</comment>
<proteinExistence type="predicted"/>
<accession>A0A5C4N030</accession>
<evidence type="ECO:0000313" key="2">
    <source>
        <dbReference type="EMBL" id="TNC51097.1"/>
    </source>
</evidence>
<dbReference type="Proteomes" id="UP000305887">
    <property type="component" value="Unassembled WGS sequence"/>
</dbReference>
<protein>
    <submittedName>
        <fullName evidence="2">Uncharacterized protein</fullName>
    </submittedName>
</protein>
<evidence type="ECO:0000256" key="1">
    <source>
        <dbReference type="SAM" id="MobiDB-lite"/>
    </source>
</evidence>
<dbReference type="RefSeq" id="WP_139075839.1">
    <property type="nucleotide sequence ID" value="NZ_VDFU01000005.1"/>
</dbReference>
<dbReference type="EMBL" id="VDFU01000005">
    <property type="protein sequence ID" value="TNC51097.1"/>
    <property type="molecule type" value="Genomic_DNA"/>
</dbReference>
<keyword evidence="3" id="KW-1185">Reference proteome</keyword>
<dbReference type="OrthoDB" id="7586183at2"/>
<name>A0A5C4N030_9RHOB</name>
<dbReference type="Gene3D" id="3.30.930.30">
    <property type="match status" value="1"/>
</dbReference>
<gene>
    <name evidence="2" type="ORF">FHG66_05965</name>
</gene>
<organism evidence="2 3">
    <name type="scientific">Rubellimicrobium rubrum</name>
    <dbReference type="NCBI Taxonomy" id="2585369"/>
    <lineage>
        <taxon>Bacteria</taxon>
        <taxon>Pseudomonadati</taxon>
        <taxon>Pseudomonadota</taxon>
        <taxon>Alphaproteobacteria</taxon>
        <taxon>Rhodobacterales</taxon>
        <taxon>Roseobacteraceae</taxon>
        <taxon>Rubellimicrobium</taxon>
    </lineage>
</organism>